<keyword evidence="2" id="KW-1185">Reference proteome</keyword>
<evidence type="ECO:0000313" key="1">
    <source>
        <dbReference type="EMBL" id="KAG7387128.1"/>
    </source>
</evidence>
<name>A0A8T1W3I2_9STRA</name>
<protein>
    <submittedName>
        <fullName evidence="1">High-affinity Zn(2+) transporter zrt1</fullName>
    </submittedName>
</protein>
<comment type="caution">
    <text evidence="1">The sequence shown here is derived from an EMBL/GenBank/DDBJ whole genome shotgun (WGS) entry which is preliminary data.</text>
</comment>
<dbReference type="OrthoDB" id="448280at2759"/>
<accession>A0A8T1W3I2</accession>
<proteinExistence type="predicted"/>
<dbReference type="EMBL" id="JAGDFM010000085">
    <property type="protein sequence ID" value="KAG7387128.1"/>
    <property type="molecule type" value="Genomic_DNA"/>
</dbReference>
<sequence>MSEEHCCGLLSRNVGPHHLSLQHELNRHGSDQRLRLWRTTGLILMVNEGVKKLGDECLGSVVEEYECLGFAVVLVTMMLMHFIECESSSAVRGRPYTAMVTITPPIWWN</sequence>
<dbReference type="AlphaFoldDB" id="A0A8T1W3I2"/>
<dbReference type="Proteomes" id="UP000694044">
    <property type="component" value="Unassembled WGS sequence"/>
</dbReference>
<organism evidence="1 2">
    <name type="scientific">Phytophthora pseudosyringae</name>
    <dbReference type="NCBI Taxonomy" id="221518"/>
    <lineage>
        <taxon>Eukaryota</taxon>
        <taxon>Sar</taxon>
        <taxon>Stramenopiles</taxon>
        <taxon>Oomycota</taxon>
        <taxon>Peronosporomycetes</taxon>
        <taxon>Peronosporales</taxon>
        <taxon>Peronosporaceae</taxon>
        <taxon>Phytophthora</taxon>
    </lineage>
</organism>
<reference evidence="1" key="1">
    <citation type="submission" date="2021-02" db="EMBL/GenBank/DDBJ databases">
        <authorList>
            <person name="Palmer J.M."/>
        </authorList>
    </citation>
    <scope>NUCLEOTIDE SEQUENCE</scope>
    <source>
        <strain evidence="1">SCRP734</strain>
    </source>
</reference>
<gene>
    <name evidence="1" type="primary">ZRT1_4</name>
    <name evidence="1" type="ORF">PHYPSEUDO_014648</name>
</gene>
<evidence type="ECO:0000313" key="2">
    <source>
        <dbReference type="Proteomes" id="UP000694044"/>
    </source>
</evidence>